<dbReference type="AlphaFoldDB" id="A0A174L8A9"/>
<gene>
    <name evidence="1" type="ORF">ERS852471_03155</name>
</gene>
<sequence length="248" mass="30236">MEFIKIDNYNNWYIEVFNDEFQTKSLKYILEHMLIKFEIIFGRDIIDNEECYVYIDSNSACPMLHTGYDKLAIRLSTPETTYWAQVIYQLSHELCHYVLRQTSGGNETLKWFEETLCEAMSMYILKYFYETWDDCILSRNNYNYRESIKKYLEDIYNSQYGTGLAECKSEKQLRILSRLSERDRHERIRERNIVYNIFKSEPDKIKLIAEYQRYRNDIIIDFNEWKNERKDIFIEKLSEIHPRLDNVI</sequence>
<evidence type="ECO:0008006" key="3">
    <source>
        <dbReference type="Google" id="ProtNLM"/>
    </source>
</evidence>
<accession>A0A174L8A9</accession>
<dbReference type="OrthoDB" id="3034906at2"/>
<dbReference type="Proteomes" id="UP000095594">
    <property type="component" value="Unassembled WGS sequence"/>
</dbReference>
<protein>
    <recommendedName>
        <fullName evidence="3">Peptidase MA-like domain-containing protein</fullName>
    </recommendedName>
</protein>
<evidence type="ECO:0000313" key="1">
    <source>
        <dbReference type="EMBL" id="CUP18358.1"/>
    </source>
</evidence>
<reference evidence="1 2" key="1">
    <citation type="submission" date="2015-09" db="EMBL/GenBank/DDBJ databases">
        <authorList>
            <consortium name="Pathogen Informatics"/>
        </authorList>
    </citation>
    <scope>NUCLEOTIDE SEQUENCE [LARGE SCALE GENOMIC DNA]</scope>
    <source>
        <strain evidence="1 2">2789STDY5834856</strain>
    </source>
</reference>
<dbReference type="RefSeq" id="WP_055268226.1">
    <property type="nucleotide sequence ID" value="NZ_CABIXQ010000030.1"/>
</dbReference>
<evidence type="ECO:0000313" key="2">
    <source>
        <dbReference type="Proteomes" id="UP000095594"/>
    </source>
</evidence>
<dbReference type="EMBL" id="CYZX01000030">
    <property type="protein sequence ID" value="CUP18358.1"/>
    <property type="molecule type" value="Genomic_DNA"/>
</dbReference>
<organism evidence="1 2">
    <name type="scientific">Clostridium disporicum</name>
    <dbReference type="NCBI Taxonomy" id="84024"/>
    <lineage>
        <taxon>Bacteria</taxon>
        <taxon>Bacillati</taxon>
        <taxon>Bacillota</taxon>
        <taxon>Clostridia</taxon>
        <taxon>Eubacteriales</taxon>
        <taxon>Clostridiaceae</taxon>
        <taxon>Clostridium</taxon>
    </lineage>
</organism>
<name>A0A174L8A9_9CLOT</name>
<proteinExistence type="predicted"/>